<keyword evidence="1" id="KW-0812">Transmembrane</keyword>
<proteinExistence type="predicted"/>
<name>A0A1B6F829_9HEMI</name>
<protein>
    <submittedName>
        <fullName evidence="2">Uncharacterized protein</fullName>
    </submittedName>
</protein>
<organism evidence="2">
    <name type="scientific">Cuerna arida</name>
    <dbReference type="NCBI Taxonomy" id="1464854"/>
    <lineage>
        <taxon>Eukaryota</taxon>
        <taxon>Metazoa</taxon>
        <taxon>Ecdysozoa</taxon>
        <taxon>Arthropoda</taxon>
        <taxon>Hexapoda</taxon>
        <taxon>Insecta</taxon>
        <taxon>Pterygota</taxon>
        <taxon>Neoptera</taxon>
        <taxon>Paraneoptera</taxon>
        <taxon>Hemiptera</taxon>
        <taxon>Auchenorrhyncha</taxon>
        <taxon>Membracoidea</taxon>
        <taxon>Cicadellidae</taxon>
        <taxon>Cicadellinae</taxon>
        <taxon>Proconiini</taxon>
        <taxon>Cuerna</taxon>
    </lineage>
</organism>
<reference evidence="2" key="1">
    <citation type="submission" date="2015-11" db="EMBL/GenBank/DDBJ databases">
        <title>De novo transcriptome assembly of four potential Pierce s Disease insect vectors from Arizona vineyards.</title>
        <authorList>
            <person name="Tassone E.E."/>
        </authorList>
    </citation>
    <scope>NUCLEOTIDE SEQUENCE</scope>
</reference>
<sequence length="111" mass="12761">MHTEVNDHSHELQSYRRNVNQQRDLPHILSRLLISFIKGFFFLIGFSSLLALSVALKGTDLWLAFVFLALILLATLSCRYKADQTPTTVIYHTFALQEHADRTVQPDTNCR</sequence>
<dbReference type="EMBL" id="GECZ01023394">
    <property type="protein sequence ID" value="JAS46375.1"/>
    <property type="molecule type" value="Transcribed_RNA"/>
</dbReference>
<gene>
    <name evidence="2" type="ORF">g.2933</name>
</gene>
<evidence type="ECO:0000256" key="1">
    <source>
        <dbReference type="SAM" id="Phobius"/>
    </source>
</evidence>
<accession>A0A1B6F829</accession>
<keyword evidence="1" id="KW-1133">Transmembrane helix</keyword>
<evidence type="ECO:0000313" key="2">
    <source>
        <dbReference type="EMBL" id="JAS46375.1"/>
    </source>
</evidence>
<feature type="transmembrane region" description="Helical" evidence="1">
    <location>
        <begin position="61"/>
        <end position="78"/>
    </location>
</feature>
<dbReference type="AlphaFoldDB" id="A0A1B6F829"/>
<feature type="transmembrane region" description="Helical" evidence="1">
    <location>
        <begin position="32"/>
        <end position="55"/>
    </location>
</feature>
<feature type="non-terminal residue" evidence="2">
    <location>
        <position position="111"/>
    </location>
</feature>
<keyword evidence="1" id="KW-0472">Membrane</keyword>